<evidence type="ECO:0000256" key="7">
    <source>
        <dbReference type="ARBA" id="ARBA00023128"/>
    </source>
</evidence>
<keyword evidence="6 12" id="KW-1133">Transmembrane helix</keyword>
<evidence type="ECO:0000256" key="4">
    <source>
        <dbReference type="ARBA" id="ARBA00022692"/>
    </source>
</evidence>
<feature type="transmembrane region" description="Helical" evidence="12">
    <location>
        <begin position="6"/>
        <end position="24"/>
    </location>
</feature>
<keyword evidence="7" id="KW-0496">Mitochondrion</keyword>
<dbReference type="GO" id="GO:0022857">
    <property type="term" value="F:transmembrane transporter activity"/>
    <property type="evidence" value="ECO:0007669"/>
    <property type="project" value="TreeGrafter"/>
</dbReference>
<feature type="repeat" description="Solcar" evidence="9">
    <location>
        <begin position="4"/>
        <end position="83"/>
    </location>
</feature>
<keyword evidence="4 9" id="KW-0812">Transmembrane</keyword>
<proteinExistence type="inferred from homology"/>
<dbReference type="EMBL" id="JANBQB010000041">
    <property type="protein sequence ID" value="KAJ1983783.1"/>
    <property type="molecule type" value="Genomic_DNA"/>
</dbReference>
<feature type="transmembrane region" description="Helical" evidence="12">
    <location>
        <begin position="97"/>
        <end position="118"/>
    </location>
</feature>
<evidence type="ECO:0000256" key="12">
    <source>
        <dbReference type="SAM" id="Phobius"/>
    </source>
</evidence>
<dbReference type="Proteomes" id="UP001151582">
    <property type="component" value="Unassembled WGS sequence"/>
</dbReference>
<dbReference type="Pfam" id="PF00153">
    <property type="entry name" value="Mito_carr"/>
    <property type="match status" value="3"/>
</dbReference>
<keyword evidence="5" id="KW-0677">Repeat</keyword>
<accession>A0A9W8B5H1</accession>
<evidence type="ECO:0000256" key="2">
    <source>
        <dbReference type="ARBA" id="ARBA00006375"/>
    </source>
</evidence>
<comment type="caution">
    <text evidence="13">The sequence shown here is derived from an EMBL/GenBank/DDBJ whole genome shotgun (WGS) entry which is preliminary data.</text>
</comment>
<evidence type="ECO:0000256" key="3">
    <source>
        <dbReference type="ARBA" id="ARBA00022448"/>
    </source>
</evidence>
<dbReference type="OrthoDB" id="2382881at2759"/>
<dbReference type="SUPFAM" id="SSF103506">
    <property type="entry name" value="Mitochondrial carrier"/>
    <property type="match status" value="1"/>
</dbReference>
<dbReference type="GO" id="GO:0031966">
    <property type="term" value="C:mitochondrial membrane"/>
    <property type="evidence" value="ECO:0007669"/>
    <property type="project" value="UniProtKB-SubCell"/>
</dbReference>
<evidence type="ECO:0000256" key="11">
    <source>
        <dbReference type="SAM" id="MobiDB-lite"/>
    </source>
</evidence>
<sequence length="364" mass="40035">MLANQTIFAASSAAVCGVLAGFPFDTVKTRMQTHHYQSLLHCVRLTYREEGVRGFFRGMIPPLITISIVKSISFSVYENTKCQLKSSRWPPFQSSELLPFGTLCFASGATAGAVVALLSCPFELVKVQQQLEKLLAKVQPQQYATGTISRLPLAASTSPLTIHAIHSQQNGAGPRPPAVHVSPLESLIPNQSNPPRKPAPPLSSSAAQRTTTSSWAVARRLYVLHGAHGLYQGLTCHVARDALGTGIYFSTYELTKRLLSPLSGGQPPGPLTHFLAGGTCGVFSWLLIFPLDLVKSVIQKEALLPMNQRRYNGFWHCLSSMYRHHGLAAFYRGISVTLLRAFPLHSLNFLVYEWVLDVIRRRAQ</sequence>
<evidence type="ECO:0000313" key="13">
    <source>
        <dbReference type="EMBL" id="KAJ1983783.1"/>
    </source>
</evidence>
<keyword evidence="8 9" id="KW-0472">Membrane</keyword>
<dbReference type="InterPro" id="IPR023395">
    <property type="entry name" value="MCP_dom_sf"/>
</dbReference>
<evidence type="ECO:0000256" key="5">
    <source>
        <dbReference type="ARBA" id="ARBA00022737"/>
    </source>
</evidence>
<evidence type="ECO:0000256" key="9">
    <source>
        <dbReference type="PROSITE-ProRule" id="PRU00282"/>
    </source>
</evidence>
<keyword evidence="14" id="KW-1185">Reference proteome</keyword>
<evidence type="ECO:0000256" key="8">
    <source>
        <dbReference type="ARBA" id="ARBA00023136"/>
    </source>
</evidence>
<dbReference type="InterPro" id="IPR050567">
    <property type="entry name" value="Mitochondrial_Carrier"/>
</dbReference>
<gene>
    <name evidence="13" type="ORF">H4R34_001071</name>
</gene>
<organism evidence="13 14">
    <name type="scientific">Dimargaris verticillata</name>
    <dbReference type="NCBI Taxonomy" id="2761393"/>
    <lineage>
        <taxon>Eukaryota</taxon>
        <taxon>Fungi</taxon>
        <taxon>Fungi incertae sedis</taxon>
        <taxon>Zoopagomycota</taxon>
        <taxon>Kickxellomycotina</taxon>
        <taxon>Dimargaritomycetes</taxon>
        <taxon>Dimargaritales</taxon>
        <taxon>Dimargaritaceae</taxon>
        <taxon>Dimargaris</taxon>
    </lineage>
</organism>
<evidence type="ECO:0000256" key="6">
    <source>
        <dbReference type="ARBA" id="ARBA00022989"/>
    </source>
</evidence>
<dbReference type="PANTHER" id="PTHR45624">
    <property type="entry name" value="MITOCHONDRIAL BASIC AMINO ACIDS TRANSPORTER-RELATED"/>
    <property type="match status" value="1"/>
</dbReference>
<keyword evidence="3 10" id="KW-0813">Transport</keyword>
<dbReference type="Gene3D" id="1.50.40.10">
    <property type="entry name" value="Mitochondrial carrier domain"/>
    <property type="match status" value="1"/>
</dbReference>
<evidence type="ECO:0008006" key="15">
    <source>
        <dbReference type="Google" id="ProtNLM"/>
    </source>
</evidence>
<reference evidence="13" key="1">
    <citation type="submission" date="2022-07" db="EMBL/GenBank/DDBJ databases">
        <title>Phylogenomic reconstructions and comparative analyses of Kickxellomycotina fungi.</title>
        <authorList>
            <person name="Reynolds N.K."/>
            <person name="Stajich J.E."/>
            <person name="Barry K."/>
            <person name="Grigoriev I.V."/>
            <person name="Crous P."/>
            <person name="Smith M.E."/>
        </authorList>
    </citation>
    <scope>NUCLEOTIDE SEQUENCE</scope>
    <source>
        <strain evidence="13">RSA 567</strain>
    </source>
</reference>
<comment type="similarity">
    <text evidence="2 10">Belongs to the mitochondrial carrier (TC 2.A.29) family.</text>
</comment>
<dbReference type="AlphaFoldDB" id="A0A9W8B5H1"/>
<evidence type="ECO:0000256" key="1">
    <source>
        <dbReference type="ARBA" id="ARBA00004225"/>
    </source>
</evidence>
<comment type="subcellular location">
    <subcellularLocation>
        <location evidence="1">Mitochondrion membrane</location>
        <topology evidence="1">Multi-pass membrane protein</topology>
    </subcellularLocation>
</comment>
<feature type="repeat" description="Solcar" evidence="9">
    <location>
        <begin position="268"/>
        <end position="358"/>
    </location>
</feature>
<protein>
    <recommendedName>
        <fullName evidence="15">Mitochondrial carrier domain-containing protein</fullName>
    </recommendedName>
</protein>
<evidence type="ECO:0000256" key="10">
    <source>
        <dbReference type="RuleBase" id="RU000488"/>
    </source>
</evidence>
<dbReference type="PANTHER" id="PTHR45624:SF9">
    <property type="entry name" value="CARRIER PROTEIN, PUTATIVE (AFU_ORTHOLOGUE AFUA_4G06390)-RELATED"/>
    <property type="match status" value="1"/>
</dbReference>
<name>A0A9W8B5H1_9FUNG</name>
<feature type="repeat" description="Solcar" evidence="9">
    <location>
        <begin position="99"/>
        <end position="258"/>
    </location>
</feature>
<dbReference type="InterPro" id="IPR018108">
    <property type="entry name" value="MCP_transmembrane"/>
</dbReference>
<feature type="transmembrane region" description="Helical" evidence="12">
    <location>
        <begin position="54"/>
        <end position="77"/>
    </location>
</feature>
<evidence type="ECO:0000313" key="14">
    <source>
        <dbReference type="Proteomes" id="UP001151582"/>
    </source>
</evidence>
<dbReference type="PROSITE" id="PS50920">
    <property type="entry name" value="SOLCAR"/>
    <property type="match status" value="3"/>
</dbReference>
<feature type="region of interest" description="Disordered" evidence="11">
    <location>
        <begin position="167"/>
        <end position="207"/>
    </location>
</feature>